<dbReference type="InterPro" id="IPR028889">
    <property type="entry name" value="USP"/>
</dbReference>
<evidence type="ECO:0000256" key="1">
    <source>
        <dbReference type="ARBA" id="ARBA00000707"/>
    </source>
</evidence>
<dbReference type="GO" id="GO:0016579">
    <property type="term" value="P:protein deubiquitination"/>
    <property type="evidence" value="ECO:0007669"/>
    <property type="project" value="InterPro"/>
</dbReference>
<dbReference type="PROSITE" id="PS00973">
    <property type="entry name" value="USP_2"/>
    <property type="match status" value="1"/>
</dbReference>
<dbReference type="InterPro" id="IPR038765">
    <property type="entry name" value="Papain-like_cys_pep_sf"/>
</dbReference>
<protein>
    <recommendedName>
        <fullName evidence="2">ubiquitinyl hydrolase 1</fullName>
        <ecNumber evidence="2">3.4.19.12</ecNumber>
    </recommendedName>
</protein>
<dbReference type="EMBL" id="FN654479">
    <property type="protein sequence ID" value="CBY34144.1"/>
    <property type="molecule type" value="Genomic_DNA"/>
</dbReference>
<evidence type="ECO:0000259" key="4">
    <source>
        <dbReference type="PROSITE" id="PS50235"/>
    </source>
</evidence>
<dbReference type="Pfam" id="PF00443">
    <property type="entry name" value="UCH"/>
    <property type="match status" value="1"/>
</dbReference>
<accession>E4YF57</accession>
<feature type="compositionally biased region" description="Basic and acidic residues" evidence="3">
    <location>
        <begin position="302"/>
        <end position="328"/>
    </location>
</feature>
<comment type="catalytic activity">
    <reaction evidence="1">
        <text>Thiol-dependent hydrolysis of ester, thioester, amide, peptide and isopeptide bonds formed by the C-terminal Gly of ubiquitin (a 76-residue protein attached to proteins as an intracellular targeting signal).</text>
        <dbReference type="EC" id="3.4.19.12"/>
    </reaction>
</comment>
<dbReference type="PANTHER" id="PTHR21646">
    <property type="entry name" value="UBIQUITIN CARBOXYL-TERMINAL HYDROLASE"/>
    <property type="match status" value="1"/>
</dbReference>
<feature type="compositionally biased region" description="Polar residues" evidence="3">
    <location>
        <begin position="137"/>
        <end position="153"/>
    </location>
</feature>
<dbReference type="AlphaFoldDB" id="E4YF57"/>
<dbReference type="SUPFAM" id="SSF54001">
    <property type="entry name" value="Cysteine proteinases"/>
    <property type="match status" value="1"/>
</dbReference>
<proteinExistence type="predicted"/>
<evidence type="ECO:0000256" key="2">
    <source>
        <dbReference type="ARBA" id="ARBA00012759"/>
    </source>
</evidence>
<evidence type="ECO:0000313" key="5">
    <source>
        <dbReference type="EMBL" id="CBY34144.1"/>
    </source>
</evidence>
<feature type="compositionally biased region" description="Basic and acidic residues" evidence="3">
    <location>
        <begin position="50"/>
        <end position="64"/>
    </location>
</feature>
<feature type="compositionally biased region" description="Basic and acidic residues" evidence="3">
    <location>
        <begin position="19"/>
        <end position="37"/>
    </location>
</feature>
<dbReference type="GO" id="GO:0004843">
    <property type="term" value="F:cysteine-type deubiquitinase activity"/>
    <property type="evidence" value="ECO:0007669"/>
    <property type="project" value="UniProtKB-EC"/>
</dbReference>
<dbReference type="InterPro" id="IPR050185">
    <property type="entry name" value="Ub_carboxyl-term_hydrolase"/>
</dbReference>
<feature type="domain" description="USP" evidence="4">
    <location>
        <begin position="344"/>
        <end position="649"/>
    </location>
</feature>
<dbReference type="InterPro" id="IPR018200">
    <property type="entry name" value="USP_CS"/>
</dbReference>
<feature type="region of interest" description="Disordered" evidence="3">
    <location>
        <begin position="300"/>
        <end position="338"/>
    </location>
</feature>
<dbReference type="EC" id="3.4.19.12" evidence="2"/>
<feature type="compositionally biased region" description="Basic residues" evidence="3">
    <location>
        <begin position="85"/>
        <end position="98"/>
    </location>
</feature>
<feature type="region of interest" description="Disordered" evidence="3">
    <location>
        <begin position="1"/>
        <end position="159"/>
    </location>
</feature>
<dbReference type="Gene3D" id="3.90.70.10">
    <property type="entry name" value="Cysteine proteinases"/>
    <property type="match status" value="1"/>
</dbReference>
<gene>
    <name evidence="5" type="ORF">GSOID_T00024141001</name>
</gene>
<reference evidence="5" key="1">
    <citation type="journal article" date="2010" name="Science">
        <title>Plasticity of animal genome architecture unmasked by rapid evolution of a pelagic tunicate.</title>
        <authorList>
            <person name="Denoeud F."/>
            <person name="Henriet S."/>
            <person name="Mungpakdee S."/>
            <person name="Aury J.M."/>
            <person name="Da Silva C."/>
            <person name="Brinkmann H."/>
            <person name="Mikhaleva J."/>
            <person name="Olsen L.C."/>
            <person name="Jubin C."/>
            <person name="Canestro C."/>
            <person name="Bouquet J.M."/>
            <person name="Danks G."/>
            <person name="Poulain J."/>
            <person name="Campsteijn C."/>
            <person name="Adamski M."/>
            <person name="Cross I."/>
            <person name="Yadetie F."/>
            <person name="Muffato M."/>
            <person name="Louis A."/>
            <person name="Butcher S."/>
            <person name="Tsagkogeorga G."/>
            <person name="Konrad A."/>
            <person name="Singh S."/>
            <person name="Jensen M.F."/>
            <person name="Cong E.H."/>
            <person name="Eikeseth-Otteraa H."/>
            <person name="Noel B."/>
            <person name="Anthouard V."/>
            <person name="Porcel B.M."/>
            <person name="Kachouri-Lafond R."/>
            <person name="Nishino A."/>
            <person name="Ugolini M."/>
            <person name="Chourrout P."/>
            <person name="Nishida H."/>
            <person name="Aasland R."/>
            <person name="Huzurbazar S."/>
            <person name="Westhof E."/>
            <person name="Delsuc F."/>
            <person name="Lehrach H."/>
            <person name="Reinhardt R."/>
            <person name="Weissenbach J."/>
            <person name="Roy S.W."/>
            <person name="Artiguenave F."/>
            <person name="Postlethwait J.H."/>
            <person name="Manak J.R."/>
            <person name="Thompson E.M."/>
            <person name="Jaillon O."/>
            <person name="Du Pasquier L."/>
            <person name="Boudinot P."/>
            <person name="Liberles D.A."/>
            <person name="Volff J.N."/>
            <person name="Philippe H."/>
            <person name="Lenhard B."/>
            <person name="Roest Crollius H."/>
            <person name="Wincker P."/>
            <person name="Chourrout D."/>
        </authorList>
    </citation>
    <scope>NUCLEOTIDE SEQUENCE [LARGE SCALE GENOMIC DNA]</scope>
</reference>
<dbReference type="PROSITE" id="PS50235">
    <property type="entry name" value="USP_3"/>
    <property type="match status" value="1"/>
</dbReference>
<sequence length="649" mass="71573">MNDVLRNTLDALSKSTSSGEDRWERMRSTEDAKELKRKEKKISAAAGPVKSEKKSKSRKSEKPENSASEKSSSEKTNRSANSKSSSKKSKSKSSKSNKPKNEAPTTSEKTKTPLKATRTITVAQPPRQAPQPLSRKPMNNSLDSLSTIPSSYQVPPSESAPPIAAPVVLAKPKLNATQLAQQKDADERAFMAKLQARKNAAEPGNTDVVDFKPRTEIEHAAVLEVAGKLKPKPRTVSAPRKFEKTHVPAPKPEIVKATPVKSDKVVYQNPENPFGTKEVYVPPKCSVTAMAKIFATNVELEEQSKSEKSKSEKSKSEKSKSLSAKSEEPEPAQTTQPDIAKDLAGIKNSGNNCYISTALQCLYRMEDLREFLLSGEYKKHLNKTSPADGEIAELTAEIFGKMKNLESNISIADLKDAVSEFSGMFENDEQEDAEEFLLTLIDGLHLDLEKSSGFVESANVPNSSEEAWNQYISEENSFLTSLFVGQAESTLTCLACQESTKNWESFWNISLPISGSSSIEECIEKFQKSETLTGEDQPFCESCQKKCDMTKSLRISKIPKTLLLHLKRFSSKSKDSSLIKFPVDSSLSLESSEFKLSSVINHQGKSTSSGHYLASVRHNGNWFSISDEKVSCLEKVESADAYVLFYTSQ</sequence>
<name>E4YF57_OIKDI</name>
<dbReference type="Proteomes" id="UP000011014">
    <property type="component" value="Unassembled WGS sequence"/>
</dbReference>
<dbReference type="CDD" id="cd02674">
    <property type="entry name" value="Peptidase_C19R"/>
    <property type="match status" value="1"/>
</dbReference>
<organism evidence="5">
    <name type="scientific">Oikopleura dioica</name>
    <name type="common">Tunicate</name>
    <dbReference type="NCBI Taxonomy" id="34765"/>
    <lineage>
        <taxon>Eukaryota</taxon>
        <taxon>Metazoa</taxon>
        <taxon>Chordata</taxon>
        <taxon>Tunicata</taxon>
        <taxon>Appendicularia</taxon>
        <taxon>Copelata</taxon>
        <taxon>Oikopleuridae</taxon>
        <taxon>Oikopleura</taxon>
    </lineage>
</organism>
<evidence type="ECO:0000256" key="3">
    <source>
        <dbReference type="SAM" id="MobiDB-lite"/>
    </source>
</evidence>
<dbReference type="InterPro" id="IPR001394">
    <property type="entry name" value="Peptidase_C19_UCH"/>
</dbReference>